<protein>
    <submittedName>
        <fullName evidence="4">Uncharacterized protein LOC104612120 isoform X1</fullName>
    </submittedName>
</protein>
<gene>
    <name evidence="4" type="primary">LOC104612120</name>
</gene>
<dbReference type="SMART" id="SM00054">
    <property type="entry name" value="EFh"/>
    <property type="match status" value="2"/>
</dbReference>
<reference evidence="4" key="1">
    <citation type="submission" date="2025-08" db="UniProtKB">
        <authorList>
            <consortium name="RefSeq"/>
        </authorList>
    </citation>
    <scope>IDENTIFICATION</scope>
</reference>
<dbReference type="Gene3D" id="1.10.238.10">
    <property type="entry name" value="EF-hand"/>
    <property type="match status" value="1"/>
</dbReference>
<sequence>MMPVATSTLQQLNLAQSCLGGDEMEQKRRDALTWYQGCCPQIKNLAGEFFRNMDTDGDGSISIIEFRDFLSKTEEYHYDSNIFYKLDRNRDGVLDFNEIIVFFYMTKDNQPPRPQQTRSLSKVASRAVEGLQTRSLSKVASRAQNVLEIIDKFSTILDIASNIGMCSIM</sequence>
<dbReference type="OrthoDB" id="8785703at2759"/>
<dbReference type="InterPro" id="IPR018247">
    <property type="entry name" value="EF_Hand_1_Ca_BS"/>
</dbReference>
<feature type="domain" description="EF-hand" evidence="2">
    <location>
        <begin position="41"/>
        <end position="76"/>
    </location>
</feature>
<evidence type="ECO:0000313" key="3">
    <source>
        <dbReference type="Proteomes" id="UP000189703"/>
    </source>
</evidence>
<dbReference type="RefSeq" id="XP_010277738.1">
    <property type="nucleotide sequence ID" value="XM_010279436.2"/>
</dbReference>
<dbReference type="CDD" id="cd00051">
    <property type="entry name" value="EFh"/>
    <property type="match status" value="1"/>
</dbReference>
<dbReference type="GeneID" id="104612120"/>
<keyword evidence="3" id="KW-1185">Reference proteome</keyword>
<dbReference type="InParanoid" id="A0A1U8B994"/>
<dbReference type="InterPro" id="IPR011992">
    <property type="entry name" value="EF-hand-dom_pair"/>
</dbReference>
<dbReference type="OMA" id="QSENLGW"/>
<accession>A0A1U8B994</accession>
<dbReference type="GO" id="GO:0005509">
    <property type="term" value="F:calcium ion binding"/>
    <property type="evidence" value="ECO:0007669"/>
    <property type="project" value="InterPro"/>
</dbReference>
<proteinExistence type="predicted"/>
<evidence type="ECO:0000313" key="4">
    <source>
        <dbReference type="RefSeq" id="XP_010277738.1"/>
    </source>
</evidence>
<dbReference type="KEGG" id="nnu:104612120"/>
<evidence type="ECO:0000256" key="1">
    <source>
        <dbReference type="ARBA" id="ARBA00022837"/>
    </source>
</evidence>
<organism evidence="3 4">
    <name type="scientific">Nelumbo nucifera</name>
    <name type="common">Sacred lotus</name>
    <dbReference type="NCBI Taxonomy" id="4432"/>
    <lineage>
        <taxon>Eukaryota</taxon>
        <taxon>Viridiplantae</taxon>
        <taxon>Streptophyta</taxon>
        <taxon>Embryophyta</taxon>
        <taxon>Tracheophyta</taxon>
        <taxon>Spermatophyta</taxon>
        <taxon>Magnoliopsida</taxon>
        <taxon>Proteales</taxon>
        <taxon>Nelumbonaceae</taxon>
        <taxon>Nelumbo</taxon>
    </lineage>
</organism>
<dbReference type="Proteomes" id="UP000189703">
    <property type="component" value="Unplaced"/>
</dbReference>
<name>A0A1U8B994_NELNU</name>
<dbReference type="Pfam" id="PF13833">
    <property type="entry name" value="EF-hand_8"/>
    <property type="match status" value="1"/>
</dbReference>
<dbReference type="AlphaFoldDB" id="A0A1U8B994"/>
<evidence type="ECO:0000259" key="2">
    <source>
        <dbReference type="PROSITE" id="PS50222"/>
    </source>
</evidence>
<feature type="domain" description="EF-hand" evidence="2">
    <location>
        <begin position="81"/>
        <end position="109"/>
    </location>
</feature>
<dbReference type="SUPFAM" id="SSF47473">
    <property type="entry name" value="EF-hand"/>
    <property type="match status" value="1"/>
</dbReference>
<dbReference type="Pfam" id="PF13202">
    <property type="entry name" value="EF-hand_5"/>
    <property type="match status" value="1"/>
</dbReference>
<keyword evidence="1" id="KW-0106">Calcium</keyword>
<dbReference type="STRING" id="4432.A0A1U8B994"/>
<dbReference type="InterPro" id="IPR002048">
    <property type="entry name" value="EF_hand_dom"/>
</dbReference>
<dbReference type="PROSITE" id="PS50222">
    <property type="entry name" value="EF_HAND_2"/>
    <property type="match status" value="2"/>
</dbReference>
<dbReference type="PROSITE" id="PS00018">
    <property type="entry name" value="EF_HAND_1"/>
    <property type="match status" value="2"/>
</dbReference>